<feature type="binding site" evidence="13">
    <location>
        <begin position="196"/>
        <end position="198"/>
    </location>
    <ligand>
        <name>ATP</name>
        <dbReference type="ChEBI" id="CHEBI:30616"/>
    </ligand>
</feature>
<comment type="cofactor">
    <cofactor evidence="14">
        <name>Mg(2+)</name>
        <dbReference type="ChEBI" id="CHEBI:18420"/>
    </cofactor>
    <text evidence="14">Binds 2 Mg(2+) ions per subunit.</text>
</comment>
<dbReference type="SUPFAM" id="SSF55931">
    <property type="entry name" value="Glutamine synthetase/guanido kinase"/>
    <property type="match status" value="1"/>
</dbReference>
<evidence type="ECO:0000256" key="5">
    <source>
        <dbReference type="ARBA" id="ARBA00022490"/>
    </source>
</evidence>
<dbReference type="GO" id="GO:0006542">
    <property type="term" value="P:glutamine biosynthetic process"/>
    <property type="evidence" value="ECO:0007669"/>
    <property type="project" value="InterPro"/>
</dbReference>
<feature type="binding site" evidence="14">
    <location>
        <position position="330"/>
    </location>
    <ligand>
        <name>Mg(2+)</name>
        <dbReference type="ChEBI" id="CHEBI:18420"/>
        <label>1</label>
    </ligand>
</feature>
<dbReference type="GO" id="GO:0046872">
    <property type="term" value="F:metal ion binding"/>
    <property type="evidence" value="ECO:0007669"/>
    <property type="project" value="UniProtKB-KW"/>
</dbReference>
<feature type="binding site" evidence="14">
    <location>
        <position position="242"/>
    </location>
    <ligand>
        <name>Mg(2+)</name>
        <dbReference type="ChEBI" id="CHEBI:18420"/>
        <label>1</label>
    </ligand>
</feature>
<dbReference type="Gene3D" id="3.10.20.70">
    <property type="entry name" value="Glutamine synthetase, N-terminal domain"/>
    <property type="match status" value="1"/>
</dbReference>
<feature type="domain" description="GS beta-grasp" evidence="18">
    <location>
        <begin position="13"/>
        <end position="98"/>
    </location>
</feature>
<dbReference type="AlphaFoldDB" id="C5CD71"/>
<dbReference type="HOGENOM" id="CLU_017290_1_3_0"/>
<evidence type="ECO:0000256" key="11">
    <source>
        <dbReference type="ARBA" id="ARBA00049436"/>
    </source>
</evidence>
<dbReference type="PROSITE" id="PS51987">
    <property type="entry name" value="GS_CATALYTIC"/>
    <property type="match status" value="1"/>
</dbReference>
<evidence type="ECO:0000256" key="17">
    <source>
        <dbReference type="RuleBase" id="RU004356"/>
    </source>
</evidence>
<comment type="subcellular location">
    <subcellularLocation>
        <location evidence="1">Cytoplasm</location>
    </subcellularLocation>
</comment>
<comment type="similarity">
    <text evidence="2 15 16">Belongs to the glutamine synthetase family.</text>
</comment>
<evidence type="ECO:0000259" key="19">
    <source>
        <dbReference type="PROSITE" id="PS51987"/>
    </source>
</evidence>
<feature type="binding site" evidence="14">
    <location>
        <position position="186"/>
    </location>
    <ligand>
        <name>Mg(2+)</name>
        <dbReference type="ChEBI" id="CHEBI:18420"/>
        <label>1</label>
    </ligand>
</feature>
<dbReference type="GO" id="GO:0005524">
    <property type="term" value="F:ATP binding"/>
    <property type="evidence" value="ECO:0007669"/>
    <property type="project" value="UniProtKB-KW"/>
</dbReference>
<dbReference type="PROSITE" id="PS00181">
    <property type="entry name" value="GLNA_ATP"/>
    <property type="match status" value="1"/>
</dbReference>
<accession>C5CD71</accession>
<feature type="binding site" evidence="12">
    <location>
        <position position="313"/>
    </location>
    <ligand>
        <name>L-glutamate</name>
        <dbReference type="ChEBI" id="CHEBI:29985"/>
    </ligand>
</feature>
<feature type="domain" description="GS catalytic" evidence="19">
    <location>
        <begin position="105"/>
        <end position="441"/>
    </location>
</feature>
<keyword evidence="5" id="KW-0963">Cytoplasm</keyword>
<dbReference type="EMBL" id="CP001634">
    <property type="protein sequence ID" value="ACR79015.1"/>
    <property type="molecule type" value="Genomic_DNA"/>
</dbReference>
<dbReference type="Pfam" id="PF00120">
    <property type="entry name" value="Gln-synt_C"/>
    <property type="match status" value="1"/>
</dbReference>
<dbReference type="InterPro" id="IPR014746">
    <property type="entry name" value="Gln_synth/guanido_kin_cat_dom"/>
</dbReference>
<reference evidence="20 21" key="1">
    <citation type="submission" date="2009-06" db="EMBL/GenBank/DDBJ databases">
        <title>Complete sequence of Thermotogales bacterium TBF 19.5.1.</title>
        <authorList>
            <consortium name="US DOE Joint Genome Institute"/>
            <person name="Lucas S."/>
            <person name="Copeland A."/>
            <person name="Lapidus A."/>
            <person name="Glavina del Rio T."/>
            <person name="Tice H."/>
            <person name="Bruce D."/>
            <person name="Goodwin L."/>
            <person name="Pitluck S."/>
            <person name="Chertkov O."/>
            <person name="Brettin T."/>
            <person name="Detter J.C."/>
            <person name="Han C."/>
            <person name="Schmutz J."/>
            <person name="Larimer F."/>
            <person name="Land M."/>
            <person name="Hauser L."/>
            <person name="Kyrpides N."/>
            <person name="Ovchinnikova G."/>
            <person name="Noll K."/>
        </authorList>
    </citation>
    <scope>NUCLEOTIDE SEQUENCE [LARGE SCALE GENOMIC DNA]</scope>
    <source>
        <strain evidence="21">ATCC BAA-1733 / DSM 21960 / TBF 19.5.1</strain>
    </source>
</reference>
<dbReference type="GO" id="GO:0004356">
    <property type="term" value="F:glutamine synthetase activity"/>
    <property type="evidence" value="ECO:0007669"/>
    <property type="project" value="UniProtKB-EC"/>
</dbReference>
<dbReference type="Gene3D" id="3.30.590.10">
    <property type="entry name" value="Glutamine synthetase/guanido kinase, catalytic domain"/>
    <property type="match status" value="1"/>
</dbReference>
<keyword evidence="10 14" id="KW-0460">Magnesium</keyword>
<dbReference type="FunFam" id="3.30.590.10:FF:000003">
    <property type="entry name" value="Glutamine synthetase 2"/>
    <property type="match status" value="1"/>
</dbReference>
<evidence type="ECO:0000256" key="1">
    <source>
        <dbReference type="ARBA" id="ARBA00004496"/>
    </source>
</evidence>
<evidence type="ECO:0000313" key="21">
    <source>
        <dbReference type="Proteomes" id="UP000002382"/>
    </source>
</evidence>
<keyword evidence="9 13" id="KW-0067">ATP-binding</keyword>
<comment type="catalytic activity">
    <reaction evidence="11 17">
        <text>L-glutamate + NH4(+) + ATP = L-glutamine + ADP + phosphate + H(+)</text>
        <dbReference type="Rhea" id="RHEA:16169"/>
        <dbReference type="ChEBI" id="CHEBI:15378"/>
        <dbReference type="ChEBI" id="CHEBI:28938"/>
        <dbReference type="ChEBI" id="CHEBI:29985"/>
        <dbReference type="ChEBI" id="CHEBI:30616"/>
        <dbReference type="ChEBI" id="CHEBI:43474"/>
        <dbReference type="ChEBI" id="CHEBI:58359"/>
        <dbReference type="ChEBI" id="CHEBI:456216"/>
        <dbReference type="EC" id="6.3.1.2"/>
    </reaction>
</comment>
<evidence type="ECO:0000256" key="6">
    <source>
        <dbReference type="ARBA" id="ARBA00022598"/>
    </source>
</evidence>
<evidence type="ECO:0000259" key="18">
    <source>
        <dbReference type="PROSITE" id="PS51986"/>
    </source>
</evidence>
<evidence type="ECO:0000256" key="14">
    <source>
        <dbReference type="PIRSR" id="PIRSR604809-3"/>
    </source>
</evidence>
<protein>
    <recommendedName>
        <fullName evidence="4 17">Glutamine synthetase</fullName>
        <ecNumber evidence="3 17">6.3.1.2</ecNumber>
    </recommendedName>
</protein>
<evidence type="ECO:0000256" key="3">
    <source>
        <dbReference type="ARBA" id="ARBA00012937"/>
    </source>
</evidence>
<feature type="binding site" evidence="12">
    <location>
        <position position="301"/>
    </location>
    <ligand>
        <name>L-glutamate</name>
        <dbReference type="ChEBI" id="CHEBI:29985"/>
    </ligand>
</feature>
<dbReference type="InterPro" id="IPR004809">
    <property type="entry name" value="Gln_synth_I"/>
</dbReference>
<dbReference type="KEGG" id="kol:Kole_0290"/>
<keyword evidence="8 13" id="KW-0547">Nucleotide-binding</keyword>
<feature type="binding site" evidence="13">
    <location>
        <begin position="244"/>
        <end position="246"/>
    </location>
    <ligand>
        <name>ATP</name>
        <dbReference type="ChEBI" id="CHEBI:30616"/>
    </ligand>
</feature>
<dbReference type="GO" id="GO:0005737">
    <property type="term" value="C:cytoplasm"/>
    <property type="evidence" value="ECO:0007669"/>
    <property type="project" value="UniProtKB-SubCell"/>
</dbReference>
<dbReference type="InterPro" id="IPR008146">
    <property type="entry name" value="Gln_synth_cat_dom"/>
</dbReference>
<keyword evidence="7 14" id="KW-0479">Metal-binding</keyword>
<dbReference type="PROSITE" id="PS51986">
    <property type="entry name" value="GS_BETA_GRASP"/>
    <property type="match status" value="1"/>
</dbReference>
<dbReference type="InterPro" id="IPR008147">
    <property type="entry name" value="Gln_synt_N"/>
</dbReference>
<dbReference type="eggNOG" id="COG0174">
    <property type="taxonomic scope" value="Bacteria"/>
</dbReference>
<evidence type="ECO:0000256" key="16">
    <source>
        <dbReference type="RuleBase" id="RU000384"/>
    </source>
</evidence>
<evidence type="ECO:0000256" key="8">
    <source>
        <dbReference type="ARBA" id="ARBA00022741"/>
    </source>
</evidence>
<dbReference type="PROSITE" id="PS00180">
    <property type="entry name" value="GLNA_1"/>
    <property type="match status" value="1"/>
</dbReference>
<gene>
    <name evidence="20" type="ordered locus">Kole_0290</name>
</gene>
<dbReference type="SUPFAM" id="SSF54368">
    <property type="entry name" value="Glutamine synthetase, N-terminal domain"/>
    <property type="match status" value="1"/>
</dbReference>
<proteinExistence type="inferred from homology"/>
<evidence type="ECO:0000256" key="9">
    <source>
        <dbReference type="ARBA" id="ARBA00022840"/>
    </source>
</evidence>
<evidence type="ECO:0000256" key="12">
    <source>
        <dbReference type="PIRSR" id="PIRSR604809-1"/>
    </source>
</evidence>
<feature type="binding site" evidence="12">
    <location>
        <begin position="237"/>
        <end position="238"/>
    </location>
    <ligand>
        <name>L-glutamate</name>
        <dbReference type="ChEBI" id="CHEBI:29985"/>
    </ligand>
</feature>
<keyword evidence="6 17" id="KW-0436">Ligase</keyword>
<dbReference type="STRING" id="521045.Kole_0290"/>
<evidence type="ECO:0000256" key="15">
    <source>
        <dbReference type="PROSITE-ProRule" id="PRU01330"/>
    </source>
</evidence>
<feature type="binding site" evidence="14">
    <location>
        <position position="193"/>
    </location>
    <ligand>
        <name>Mg(2+)</name>
        <dbReference type="ChEBI" id="CHEBI:18420"/>
        <label>1</label>
    </ligand>
</feature>
<dbReference type="Proteomes" id="UP000002382">
    <property type="component" value="Chromosome"/>
</dbReference>
<dbReference type="InterPro" id="IPR027303">
    <property type="entry name" value="Gln_synth_gly_rich_site"/>
</dbReference>
<dbReference type="PANTHER" id="PTHR43785">
    <property type="entry name" value="GAMMA-GLUTAMYLPUTRESCINE SYNTHETASE"/>
    <property type="match status" value="1"/>
</dbReference>
<dbReference type="PANTHER" id="PTHR43785:SF12">
    <property type="entry name" value="TYPE-1 GLUTAMINE SYNTHETASE 2"/>
    <property type="match status" value="1"/>
</dbReference>
<sequence length="441" mass="50591">MDKKSVLELVKRENVRFVRLQITDINGFLKNVEIPVKLLEKSLDEGVMFDGSSIDGFVRIEESDMYLIPDASTVALLPWKDDDEKTMRIICDVHLPNGEPFEGDPRYRLKKVVQRAKEMGFIAHAGPEPEFFLFKRDENSDRPIVGFMDRGSYFDMLPVDKGEETRKEIVISLEKMGFDIEAAHHEVAPSQHEIDFRYADILKTADNIQTFKWVVKTIALMNGLYATFMPKPFAQVNGSGMHIHLSLFENGKNAFYDPEKPYELSDVLLNFVGGIIKYAKELTIVTNPIINSYKRLVPGYEAPINISWALGNRSAMIRVPAARGQATRIEIRNPDPSCNPYLALAVLLEAGLRGIEEGILPPKPVGENIFKLNQTERKKRKIQNLPGNLNEALEYFSRSSLIKDVLGDHIYKKFLETKKKEWKEFMMHVTDWEKEKYLELY</sequence>
<feature type="binding site" evidence="14">
    <location>
        <position position="130"/>
    </location>
    <ligand>
        <name>Mg(2+)</name>
        <dbReference type="ChEBI" id="CHEBI:18420"/>
        <label>1</label>
    </ligand>
</feature>
<feature type="binding site" evidence="13">
    <location>
        <position position="181"/>
    </location>
    <ligand>
        <name>ATP</name>
        <dbReference type="ChEBI" id="CHEBI:30616"/>
    </ligand>
</feature>
<dbReference type="NCBIfam" id="TIGR00653">
    <property type="entry name" value="GlnA"/>
    <property type="match status" value="1"/>
</dbReference>
<evidence type="ECO:0000256" key="10">
    <source>
        <dbReference type="ARBA" id="ARBA00022842"/>
    </source>
</evidence>
<organism evidence="20 21">
    <name type="scientific">Kosmotoga olearia (strain ATCC BAA-1733 / DSM 21960 / TBF 19.5.1)</name>
    <dbReference type="NCBI Taxonomy" id="521045"/>
    <lineage>
        <taxon>Bacteria</taxon>
        <taxon>Thermotogati</taxon>
        <taxon>Thermotogota</taxon>
        <taxon>Thermotogae</taxon>
        <taxon>Kosmotogales</taxon>
        <taxon>Kosmotogaceae</taxon>
        <taxon>Kosmotoga</taxon>
    </lineage>
</organism>
<dbReference type="Pfam" id="PF03951">
    <property type="entry name" value="Gln-synt_N"/>
    <property type="match status" value="1"/>
</dbReference>
<evidence type="ECO:0000256" key="13">
    <source>
        <dbReference type="PIRSR" id="PIRSR604809-2"/>
    </source>
</evidence>
<dbReference type="RefSeq" id="WP_012744802.1">
    <property type="nucleotide sequence ID" value="NC_012785.1"/>
</dbReference>
<dbReference type="InterPro" id="IPR027302">
    <property type="entry name" value="Gln_synth_N_conserv_site"/>
</dbReference>
<feature type="binding site" evidence="12">
    <location>
        <position position="295"/>
    </location>
    <ligand>
        <name>L-glutamate</name>
        <dbReference type="ChEBI" id="CHEBI:29985"/>
    </ligand>
</feature>
<evidence type="ECO:0000313" key="20">
    <source>
        <dbReference type="EMBL" id="ACR79015.1"/>
    </source>
</evidence>
<reference evidence="20 21" key="2">
    <citation type="journal article" date="2011" name="J. Bacteriol.">
        <title>Genome Sequence of Kosmotoga olearia Strain TBF 19.5.1, a Thermophilic Bacterium with a Wide Growth Temperature Range, Isolated from the Troll B Oil Platform in the North Sea.</title>
        <authorList>
            <person name="Swithers K.S."/>
            <person name="Dipippo J.L."/>
            <person name="Bruce D.C."/>
            <person name="Detter C."/>
            <person name="Tapia R."/>
            <person name="Han S."/>
            <person name="Goodwin L.A."/>
            <person name="Han J."/>
            <person name="Woyke T."/>
            <person name="Pitluck S."/>
            <person name="Pennacchio L."/>
            <person name="Nolan M."/>
            <person name="Mikhailova N."/>
            <person name="Land M.L."/>
            <person name="Nesbo C.L."/>
            <person name="Gogarten J.P."/>
            <person name="Noll K.M."/>
        </authorList>
    </citation>
    <scope>NUCLEOTIDE SEQUENCE [LARGE SCALE GENOMIC DNA]</scope>
    <source>
        <strain evidence="21">ATCC BAA-1733 / DSM 21960 / TBF 19.5.1</strain>
    </source>
</reference>
<feature type="binding site" evidence="12">
    <location>
        <position position="332"/>
    </location>
    <ligand>
        <name>L-glutamate</name>
        <dbReference type="ChEBI" id="CHEBI:29985"/>
    </ligand>
</feature>
<feature type="binding site" evidence="14">
    <location>
        <position position="128"/>
    </location>
    <ligand>
        <name>Mg(2+)</name>
        <dbReference type="ChEBI" id="CHEBI:18420"/>
        <label>1</label>
    </ligand>
</feature>
<evidence type="ECO:0000256" key="7">
    <source>
        <dbReference type="ARBA" id="ARBA00022723"/>
    </source>
</evidence>
<dbReference type="EC" id="6.3.1.2" evidence="3 17"/>
<evidence type="ECO:0000256" key="4">
    <source>
        <dbReference type="ARBA" id="ARBA00021364"/>
    </source>
</evidence>
<dbReference type="SMART" id="SM01230">
    <property type="entry name" value="Gln-synt_C"/>
    <property type="match status" value="1"/>
</dbReference>
<dbReference type="OrthoDB" id="9807095at2"/>
<name>C5CD71_KOSOT</name>
<evidence type="ECO:0000256" key="2">
    <source>
        <dbReference type="ARBA" id="ARBA00009897"/>
    </source>
</evidence>
<dbReference type="InterPro" id="IPR036651">
    <property type="entry name" value="Gln_synt_N_sf"/>
</dbReference>
<keyword evidence="21" id="KW-1185">Reference proteome</keyword>
<feature type="binding site" evidence="13">
    <location>
        <position position="313"/>
    </location>
    <ligand>
        <name>ATP</name>
        <dbReference type="ChEBI" id="CHEBI:30616"/>
    </ligand>
</feature>